<dbReference type="SUPFAM" id="SSF51430">
    <property type="entry name" value="NAD(P)-linked oxidoreductase"/>
    <property type="match status" value="1"/>
</dbReference>
<dbReference type="PROSITE" id="PS00063">
    <property type="entry name" value="ALDOKETO_REDUCTASE_3"/>
    <property type="match status" value="1"/>
</dbReference>
<keyword evidence="2" id="KW-0560">Oxidoreductase</keyword>
<dbReference type="PROSITE" id="PS00062">
    <property type="entry name" value="ALDOKETO_REDUCTASE_2"/>
    <property type="match status" value="1"/>
</dbReference>
<dbReference type="PROSITE" id="PS00798">
    <property type="entry name" value="ALDOKETO_REDUCTASE_1"/>
    <property type="match status" value="1"/>
</dbReference>
<dbReference type="Gene3D" id="3.20.20.100">
    <property type="entry name" value="NADP-dependent oxidoreductase domain"/>
    <property type="match status" value="1"/>
</dbReference>
<feature type="site" description="Lowers pKa of active site Tyr" evidence="6">
    <location>
        <position position="81"/>
    </location>
</feature>
<accession>A0A0R2T3R1</accession>
<evidence type="ECO:0000313" key="9">
    <source>
        <dbReference type="Proteomes" id="UP000051242"/>
    </source>
</evidence>
<reference evidence="8 9" key="1">
    <citation type="submission" date="2015-10" db="EMBL/GenBank/DDBJ databases">
        <title>Metagenome-Assembled Genomes uncover a global brackish microbiome.</title>
        <authorList>
            <person name="Hugerth L.W."/>
            <person name="Larsson J."/>
            <person name="Alneberg J."/>
            <person name="Lindh M.V."/>
            <person name="Legrand C."/>
            <person name="Pinhassi J."/>
            <person name="Andersson A.F."/>
        </authorList>
    </citation>
    <scope>NUCLEOTIDE SEQUENCE [LARGE SCALE GENOMIC DNA]</scope>
    <source>
        <strain evidence="8">BACL22 MAG-120619-bin3</strain>
    </source>
</reference>
<dbReference type="FunFam" id="3.20.20.100:FF:000002">
    <property type="entry name" value="2,5-diketo-D-gluconic acid reductase A"/>
    <property type="match status" value="1"/>
</dbReference>
<dbReference type="AlphaFoldDB" id="A0A0R2T3R1"/>
<name>A0A0R2T3R1_9GAMM</name>
<evidence type="ECO:0000313" key="8">
    <source>
        <dbReference type="EMBL" id="KRO81750.1"/>
    </source>
</evidence>
<proteinExistence type="inferred from homology"/>
<feature type="active site" description="Proton donor" evidence="4">
    <location>
        <position position="52"/>
    </location>
</feature>
<comment type="catalytic activity">
    <reaction evidence="3">
        <text>hydroxyacetone + NADP(+) = methylglyoxal + NADPH + H(+)</text>
        <dbReference type="Rhea" id="RHEA:27986"/>
        <dbReference type="ChEBI" id="CHEBI:15378"/>
        <dbReference type="ChEBI" id="CHEBI:17158"/>
        <dbReference type="ChEBI" id="CHEBI:27957"/>
        <dbReference type="ChEBI" id="CHEBI:57783"/>
        <dbReference type="ChEBI" id="CHEBI:58349"/>
    </reaction>
</comment>
<feature type="domain" description="NADP-dependent oxidoreductase" evidence="7">
    <location>
        <begin position="20"/>
        <end position="309"/>
    </location>
</feature>
<organism evidence="8 9">
    <name type="scientific">OM182 bacterium BACL3 MAG-120619-bin3</name>
    <dbReference type="NCBI Taxonomy" id="1655593"/>
    <lineage>
        <taxon>Bacteria</taxon>
        <taxon>Pseudomonadati</taxon>
        <taxon>Pseudomonadota</taxon>
        <taxon>Gammaproteobacteria</taxon>
        <taxon>OMG group</taxon>
        <taxon>OM182 clade</taxon>
    </lineage>
</organism>
<evidence type="ECO:0000256" key="4">
    <source>
        <dbReference type="PIRSR" id="PIRSR000097-1"/>
    </source>
</evidence>
<feature type="binding site" evidence="5">
    <location>
        <position position="114"/>
    </location>
    <ligand>
        <name>substrate</name>
    </ligand>
</feature>
<dbReference type="InterPro" id="IPR018170">
    <property type="entry name" value="Aldo/ket_reductase_CS"/>
</dbReference>
<dbReference type="InterPro" id="IPR020471">
    <property type="entry name" value="AKR"/>
</dbReference>
<sequence>MSISETVTLAVDGKVMPAVGLGLWKIERDATADAVYAAIDAGYRHLDSAADYGNEREVGEGITRAIAAGLCSREELWVTSKLWNTFHRPEHVEAACRRSLTDLGLEYIDLYLIHFPIALNYVDFDDRYPPEWVFDPAAQIGSASAGMQRDAVPLSSTWAAMEGLVESGLVRQIGVCNYSTALLHDLMSYARIKPAMLQIESHPYLTQEALLRTANDYGIAVTAFSPLGALSYVSLDMATPAESVLTQPVVLAAAERTGATPAQVVLRWGIQRGTAVIPKTSKPERLRENLALAGFALNEEEMRAISDLNQNRRFNDPGVFCEAAFGTFHAIYD</sequence>
<dbReference type="EMBL" id="LICD01000071">
    <property type="protein sequence ID" value="KRO81750.1"/>
    <property type="molecule type" value="Genomic_DNA"/>
</dbReference>
<evidence type="ECO:0000256" key="2">
    <source>
        <dbReference type="ARBA" id="ARBA00023002"/>
    </source>
</evidence>
<dbReference type="Proteomes" id="UP000051242">
    <property type="component" value="Unassembled WGS sequence"/>
</dbReference>
<evidence type="ECO:0000259" key="7">
    <source>
        <dbReference type="Pfam" id="PF00248"/>
    </source>
</evidence>
<evidence type="ECO:0000256" key="3">
    <source>
        <dbReference type="ARBA" id="ARBA00049445"/>
    </source>
</evidence>
<dbReference type="PANTHER" id="PTHR11732">
    <property type="entry name" value="ALDO/KETO REDUCTASE"/>
    <property type="match status" value="1"/>
</dbReference>
<evidence type="ECO:0000256" key="5">
    <source>
        <dbReference type="PIRSR" id="PIRSR000097-2"/>
    </source>
</evidence>
<dbReference type="PRINTS" id="PR00069">
    <property type="entry name" value="ALDKETRDTASE"/>
</dbReference>
<dbReference type="GO" id="GO:0016616">
    <property type="term" value="F:oxidoreductase activity, acting on the CH-OH group of donors, NAD or NADP as acceptor"/>
    <property type="evidence" value="ECO:0007669"/>
    <property type="project" value="UniProtKB-ARBA"/>
</dbReference>
<evidence type="ECO:0000256" key="6">
    <source>
        <dbReference type="PIRSR" id="PIRSR000097-3"/>
    </source>
</evidence>
<dbReference type="PIRSF" id="PIRSF000097">
    <property type="entry name" value="AKR"/>
    <property type="match status" value="1"/>
</dbReference>
<protein>
    <submittedName>
        <fullName evidence="8">4-dihydromethyl-trisporate dehydrogenase</fullName>
    </submittedName>
</protein>
<dbReference type="Pfam" id="PF00248">
    <property type="entry name" value="Aldo_ket_red"/>
    <property type="match status" value="1"/>
</dbReference>
<comment type="caution">
    <text evidence="8">The sequence shown here is derived from an EMBL/GenBank/DDBJ whole genome shotgun (WGS) entry which is preliminary data.</text>
</comment>
<gene>
    <name evidence="8" type="ORF">ABR85_02635</name>
</gene>
<evidence type="ECO:0000256" key="1">
    <source>
        <dbReference type="ARBA" id="ARBA00007905"/>
    </source>
</evidence>
<dbReference type="InterPro" id="IPR023210">
    <property type="entry name" value="NADP_OxRdtase_dom"/>
</dbReference>
<dbReference type="InterPro" id="IPR036812">
    <property type="entry name" value="NAD(P)_OxRdtase_dom_sf"/>
</dbReference>
<comment type="similarity">
    <text evidence="1">Belongs to the aldo/keto reductase family.</text>
</comment>